<accession>A0A0E0GZV6</accession>
<organism evidence="3">
    <name type="scientific">Oryza nivara</name>
    <name type="common">Indian wild rice</name>
    <name type="synonym">Oryza sativa f. spontanea</name>
    <dbReference type="NCBI Taxonomy" id="4536"/>
    <lineage>
        <taxon>Eukaryota</taxon>
        <taxon>Viridiplantae</taxon>
        <taxon>Streptophyta</taxon>
        <taxon>Embryophyta</taxon>
        <taxon>Tracheophyta</taxon>
        <taxon>Spermatophyta</taxon>
        <taxon>Magnoliopsida</taxon>
        <taxon>Liliopsida</taxon>
        <taxon>Poales</taxon>
        <taxon>Poaceae</taxon>
        <taxon>BOP clade</taxon>
        <taxon>Oryzoideae</taxon>
        <taxon>Oryzeae</taxon>
        <taxon>Oryzinae</taxon>
        <taxon>Oryza</taxon>
    </lineage>
</organism>
<dbReference type="Gramene" id="ONIVA04G08230.1">
    <property type="protein sequence ID" value="ONIVA04G08230.1"/>
    <property type="gene ID" value="ONIVA04G08230"/>
</dbReference>
<reference evidence="3" key="1">
    <citation type="submission" date="2015-04" db="UniProtKB">
        <authorList>
            <consortium name="EnsemblPlants"/>
        </authorList>
    </citation>
    <scope>IDENTIFICATION</scope>
    <source>
        <strain evidence="3">SL10</strain>
    </source>
</reference>
<feature type="transmembrane region" description="Helical" evidence="2">
    <location>
        <begin position="196"/>
        <end position="218"/>
    </location>
</feature>
<dbReference type="Proteomes" id="UP000006591">
    <property type="component" value="Chromosome 4"/>
</dbReference>
<evidence type="ECO:0000313" key="4">
    <source>
        <dbReference type="Proteomes" id="UP000006591"/>
    </source>
</evidence>
<keyword evidence="4" id="KW-1185">Reference proteome</keyword>
<dbReference type="eggNOG" id="ENOG502R4BZ">
    <property type="taxonomic scope" value="Eukaryota"/>
</dbReference>
<feature type="compositionally biased region" description="Low complexity" evidence="1">
    <location>
        <begin position="1"/>
        <end position="11"/>
    </location>
</feature>
<dbReference type="AlphaFoldDB" id="A0A0E0GZV6"/>
<feature type="region of interest" description="Disordered" evidence="1">
    <location>
        <begin position="1"/>
        <end position="31"/>
    </location>
</feature>
<feature type="region of interest" description="Disordered" evidence="1">
    <location>
        <begin position="104"/>
        <end position="140"/>
    </location>
</feature>
<keyword evidence="2" id="KW-1133">Transmembrane helix</keyword>
<proteinExistence type="predicted"/>
<keyword evidence="2" id="KW-0812">Transmembrane</keyword>
<keyword evidence="2" id="KW-0472">Membrane</keyword>
<name>A0A0E0GZV6_ORYNI</name>
<reference evidence="3" key="2">
    <citation type="submission" date="2018-04" db="EMBL/GenBank/DDBJ databases">
        <title>OnivRS2 (Oryza nivara Reference Sequence Version 2).</title>
        <authorList>
            <person name="Zhang J."/>
            <person name="Kudrna D."/>
            <person name="Lee S."/>
            <person name="Talag J."/>
            <person name="Rajasekar S."/>
            <person name="Welchert J."/>
            <person name="Hsing Y.-I."/>
            <person name="Wing R.A."/>
        </authorList>
    </citation>
    <scope>NUCLEOTIDE SEQUENCE [LARGE SCALE GENOMIC DNA]</scope>
    <source>
        <strain evidence="3">SL10</strain>
    </source>
</reference>
<dbReference type="EnsemblPlants" id="ONIVA04G08230.1">
    <property type="protein sequence ID" value="ONIVA04G08230.1"/>
    <property type="gene ID" value="ONIVA04G08230"/>
</dbReference>
<evidence type="ECO:0000256" key="1">
    <source>
        <dbReference type="SAM" id="MobiDB-lite"/>
    </source>
</evidence>
<feature type="compositionally biased region" description="Basic and acidic residues" evidence="1">
    <location>
        <begin position="124"/>
        <end position="136"/>
    </location>
</feature>
<protein>
    <submittedName>
        <fullName evidence="3">Uncharacterized protein</fullName>
    </submittedName>
</protein>
<dbReference type="HOGENOM" id="CLU_1177048_0_0_1"/>
<sequence>MSTCSTATGAARDGRRRHGSCEDAFRGGGGGLEMRWRELEREWDAYKTSRCSGASRRRHHRRSRSGSGTGTPSSAVIVAAEPADAPGSHLLLGVRLGGSPRRLVSSLQRDGSSSSTASAGVTPERGRYDGDDHHDAASSVSSVDAGAMAAAASSNSSCSSAATSLFSLRDDKLAVVGEAAKTGGTATPATGSIGRFVAAIAAAGVVLLVAAIMAAAVLEFAMDDGQAEFLVPT</sequence>
<feature type="compositionally biased region" description="Low complexity" evidence="1">
    <location>
        <begin position="111"/>
        <end position="122"/>
    </location>
</feature>
<feature type="compositionally biased region" description="Basic residues" evidence="1">
    <location>
        <begin position="55"/>
        <end position="64"/>
    </location>
</feature>
<dbReference type="OMA" id="WDAYKTS"/>
<evidence type="ECO:0000313" key="3">
    <source>
        <dbReference type="EnsemblPlants" id="ONIVA04G08230.1"/>
    </source>
</evidence>
<evidence type="ECO:0000256" key="2">
    <source>
        <dbReference type="SAM" id="Phobius"/>
    </source>
</evidence>
<feature type="region of interest" description="Disordered" evidence="1">
    <location>
        <begin position="48"/>
        <end position="74"/>
    </location>
</feature>